<keyword evidence="2" id="KW-0472">Membrane</keyword>
<sequence>MSAPTAVRPPTGTSPAPRPGFRWVAPVAGGIAVLLAGSCMVAVVQGTTWLADCALAVAVVVAIGVALQRLPAVAVPVAQVLGLLLTLTALFTDGFLPGPEAFQAFGDHVREAGAQIDSGIAPVVPTPGMLFLITMAFGVLATAVYAIAVSADAPAAGGVPLLVTVAVPAALSPEALPWWTLVLAAAGYGLLLVAREDVLRRGGALVSGGIAVVAVAGVLGLALGGAATVVGTQGRFASGGSGGSGGGSIGLNPFTSLRGQLTQNEPVELFRTTGLPRPTYLRALTLSTYRPDVGWEAATPRPGIPLAGPLTADAPAGDPLQVTVENVGFRDYWLPVYGQPGAVTGVEADRWAYDQSSGIAYSQRPREEETWQQSGVLPVPSAAQLRAATGPSRVDPAYRDTTGVDPRVTQLADQVTRGAATPFDRAVALVEFFTGPDSQFRYSLETAPGSGGDALVDFLTVGRAGYCEQYASAMAVMLRTQGVPARVAVGFTAGTEADGYRTVTTRDAHAWVEAWFSGWGWTTFDPTPLTDGRTVVPPYVQEAVGDGPADAAAPAPAEDVPQPLPEPAAPEAAPVPIPEDAAQPQAAADEGGVPIVLPLVGLLVVGLLAAPFVVRRVLHGRRLAAATAGGVGAGRAAWDELLATSRDHGGRPSDGDTVRTGARELVRTHDLDDRTQDSLREVVQLVEAEWYGDEPPAAGAWERPLGVVLGAVGASGGQGWRARLFPRSLLSVRPTRRNRDRTPTA</sequence>
<feature type="transmembrane region" description="Helical" evidence="2">
    <location>
        <begin position="21"/>
        <end position="43"/>
    </location>
</feature>
<dbReference type="InterPro" id="IPR002931">
    <property type="entry name" value="Transglutaminase-like"/>
</dbReference>
<evidence type="ECO:0000259" key="3">
    <source>
        <dbReference type="SMART" id="SM00460"/>
    </source>
</evidence>
<dbReference type="Pfam" id="PF11992">
    <property type="entry name" value="TgpA_N"/>
    <property type="match status" value="1"/>
</dbReference>
<reference evidence="5" key="1">
    <citation type="journal article" date="2019" name="Int. J. Syst. Evol. Microbiol.">
        <title>The Global Catalogue of Microorganisms (GCM) 10K type strain sequencing project: providing services to taxonomists for standard genome sequencing and annotation.</title>
        <authorList>
            <consortium name="The Broad Institute Genomics Platform"/>
            <consortium name="The Broad Institute Genome Sequencing Center for Infectious Disease"/>
            <person name="Wu L."/>
            <person name="Ma J."/>
        </authorList>
    </citation>
    <scope>NUCLEOTIDE SEQUENCE [LARGE SCALE GENOMIC DNA]</scope>
    <source>
        <strain evidence="5">JCM 17906</strain>
    </source>
</reference>
<dbReference type="PANTHER" id="PTHR42736:SF1">
    <property type="entry name" value="PROTEIN-GLUTAMINE GAMMA-GLUTAMYLTRANSFERASE"/>
    <property type="match status" value="1"/>
</dbReference>
<dbReference type="EMBL" id="BAABGT010000032">
    <property type="protein sequence ID" value="GAA4546014.1"/>
    <property type="molecule type" value="Genomic_DNA"/>
</dbReference>
<feature type="transmembrane region" description="Helical" evidence="2">
    <location>
        <begin position="595"/>
        <end position="614"/>
    </location>
</feature>
<dbReference type="RefSeq" id="WP_345416955.1">
    <property type="nucleotide sequence ID" value="NZ_BAABGT010000032.1"/>
</dbReference>
<feature type="compositionally biased region" description="Low complexity" evidence="1">
    <location>
        <begin position="543"/>
        <end position="561"/>
    </location>
</feature>
<gene>
    <name evidence="4" type="ORF">GCM10023175_27170</name>
</gene>
<dbReference type="PANTHER" id="PTHR42736">
    <property type="entry name" value="PROTEIN-GLUTAMINE GAMMA-GLUTAMYLTRANSFERASE"/>
    <property type="match status" value="1"/>
</dbReference>
<feature type="transmembrane region" description="Helical" evidence="2">
    <location>
        <begin position="128"/>
        <end position="148"/>
    </location>
</feature>
<dbReference type="Proteomes" id="UP001501598">
    <property type="component" value="Unassembled WGS sequence"/>
</dbReference>
<organism evidence="4 5">
    <name type="scientific">Pseudonocardia xishanensis</name>
    <dbReference type="NCBI Taxonomy" id="630995"/>
    <lineage>
        <taxon>Bacteria</taxon>
        <taxon>Bacillati</taxon>
        <taxon>Actinomycetota</taxon>
        <taxon>Actinomycetes</taxon>
        <taxon>Pseudonocardiales</taxon>
        <taxon>Pseudonocardiaceae</taxon>
        <taxon>Pseudonocardia</taxon>
    </lineage>
</organism>
<evidence type="ECO:0000256" key="1">
    <source>
        <dbReference type="SAM" id="MobiDB-lite"/>
    </source>
</evidence>
<keyword evidence="2" id="KW-1133">Transmembrane helix</keyword>
<feature type="region of interest" description="Disordered" evidence="1">
    <location>
        <begin position="543"/>
        <end position="576"/>
    </location>
</feature>
<dbReference type="InterPro" id="IPR052901">
    <property type="entry name" value="Bact_TGase-like"/>
</dbReference>
<dbReference type="SMART" id="SM00460">
    <property type="entry name" value="TGc"/>
    <property type="match status" value="1"/>
</dbReference>
<feature type="transmembrane region" description="Helical" evidence="2">
    <location>
        <begin position="177"/>
        <end position="194"/>
    </location>
</feature>
<name>A0ABP8RSX7_9PSEU</name>
<dbReference type="Pfam" id="PF01841">
    <property type="entry name" value="Transglut_core"/>
    <property type="match status" value="1"/>
</dbReference>
<feature type="transmembrane region" description="Helical" evidence="2">
    <location>
        <begin position="206"/>
        <end position="227"/>
    </location>
</feature>
<dbReference type="InterPro" id="IPR038765">
    <property type="entry name" value="Papain-like_cys_pep_sf"/>
</dbReference>
<feature type="transmembrane region" description="Helical" evidence="2">
    <location>
        <begin position="49"/>
        <end position="67"/>
    </location>
</feature>
<feature type="compositionally biased region" description="Pro residues" evidence="1">
    <location>
        <begin position="562"/>
        <end position="576"/>
    </location>
</feature>
<feature type="domain" description="Transglutaminase-like" evidence="3">
    <location>
        <begin position="459"/>
        <end position="528"/>
    </location>
</feature>
<feature type="transmembrane region" description="Helical" evidence="2">
    <location>
        <begin position="155"/>
        <end position="171"/>
    </location>
</feature>
<keyword evidence="5" id="KW-1185">Reference proteome</keyword>
<evidence type="ECO:0000313" key="4">
    <source>
        <dbReference type="EMBL" id="GAA4546014.1"/>
    </source>
</evidence>
<keyword evidence="2" id="KW-0812">Transmembrane</keyword>
<evidence type="ECO:0000256" key="2">
    <source>
        <dbReference type="SAM" id="Phobius"/>
    </source>
</evidence>
<dbReference type="SUPFAM" id="SSF54001">
    <property type="entry name" value="Cysteine proteinases"/>
    <property type="match status" value="1"/>
</dbReference>
<feature type="transmembrane region" description="Helical" evidence="2">
    <location>
        <begin position="74"/>
        <end position="92"/>
    </location>
</feature>
<comment type="caution">
    <text evidence="4">The sequence shown here is derived from an EMBL/GenBank/DDBJ whole genome shotgun (WGS) entry which is preliminary data.</text>
</comment>
<dbReference type="InterPro" id="IPR021878">
    <property type="entry name" value="TgpA_N"/>
</dbReference>
<dbReference type="Gene3D" id="3.10.620.30">
    <property type="match status" value="1"/>
</dbReference>
<evidence type="ECO:0000313" key="5">
    <source>
        <dbReference type="Proteomes" id="UP001501598"/>
    </source>
</evidence>
<accession>A0ABP8RSX7</accession>
<proteinExistence type="predicted"/>
<protein>
    <recommendedName>
        <fullName evidence="3">Transglutaminase-like domain-containing protein</fullName>
    </recommendedName>
</protein>